<dbReference type="InterPro" id="IPR003593">
    <property type="entry name" value="AAA+_ATPase"/>
</dbReference>
<dbReference type="InterPro" id="IPR027417">
    <property type="entry name" value="P-loop_NTPase"/>
</dbReference>
<dbReference type="Pfam" id="PF13401">
    <property type="entry name" value="AAA_22"/>
    <property type="match status" value="1"/>
</dbReference>
<dbReference type="Proteomes" id="UP000029052">
    <property type="component" value="Unassembled WGS sequence"/>
</dbReference>
<evidence type="ECO:0000256" key="2">
    <source>
        <dbReference type="SAM" id="MobiDB-lite"/>
    </source>
</evidence>
<proteinExistence type="predicted"/>
<evidence type="ECO:0000259" key="3">
    <source>
        <dbReference type="SMART" id="SM00382"/>
    </source>
</evidence>
<sequence length="352" mass="38756">MTHDIAVIDRLASRSYLLHRVHDDTGNHTVMDLHEGSWEDIERQVDERDMTAQRQLAQAKSETKRLVAERVQRREKTRRAAAASMRVPDRHDHDASKRKKLAKGGLDAGVSRNVARLEGRIAAARQAQEGFVTETKRRGGVVNFTVEPSKRHELMHLEPGTISFENGAYSGDTDDREAAYGAKMEGEHIRIGENGGKSAMLAIPGISVGPRDRILVTGPNGSGKTTLVNALMNTLDPDIPRLVIEQNADDPQHLLDQLAQLDGTDRQEALGYFVAQNGNVHAVLEGGELSPGECRKLMLALGLVQKPQILILDEPTNHLDLSSKRALAAMLYAYPGALVLVTHDELMIEAMR</sequence>
<gene>
    <name evidence="4" type="ORF">BMAGN_0742</name>
</gene>
<dbReference type="GO" id="GO:0016887">
    <property type="term" value="F:ATP hydrolysis activity"/>
    <property type="evidence" value="ECO:0007669"/>
    <property type="project" value="InterPro"/>
</dbReference>
<keyword evidence="4" id="KW-0067">ATP-binding</keyword>
<dbReference type="InterPro" id="IPR017871">
    <property type="entry name" value="ABC_transporter-like_CS"/>
</dbReference>
<feature type="domain" description="AAA+ ATPase" evidence="3">
    <location>
        <begin position="210"/>
        <end position="352"/>
    </location>
</feature>
<keyword evidence="5" id="KW-1185">Reference proteome</keyword>
<dbReference type="InterPro" id="IPR049945">
    <property type="entry name" value="AAA_22"/>
</dbReference>
<dbReference type="SUPFAM" id="SSF52540">
    <property type="entry name" value="P-loop containing nucleoside triphosphate hydrolases"/>
    <property type="match status" value="1"/>
</dbReference>
<name>A0A087BCW4_9BIFI</name>
<dbReference type="Gene3D" id="3.40.50.300">
    <property type="entry name" value="P-loop containing nucleotide triphosphate hydrolases"/>
    <property type="match status" value="1"/>
</dbReference>
<keyword evidence="4" id="KW-0547">Nucleotide-binding</keyword>
<protein>
    <submittedName>
        <fullName evidence="4">ABC transporter, ATP-binding protein</fullName>
    </submittedName>
</protein>
<reference evidence="4 5" key="1">
    <citation type="submission" date="2014-03" db="EMBL/GenBank/DDBJ databases">
        <title>Genomics of Bifidobacteria.</title>
        <authorList>
            <person name="Ventura M."/>
            <person name="Milani C."/>
            <person name="Lugli G.A."/>
        </authorList>
    </citation>
    <scope>NUCLEOTIDE SEQUENCE [LARGE SCALE GENOMIC DNA]</scope>
    <source>
        <strain evidence="4 5">LMG 11591</strain>
    </source>
</reference>
<evidence type="ECO:0000256" key="1">
    <source>
        <dbReference type="ARBA" id="ARBA00022737"/>
    </source>
</evidence>
<feature type="compositionally biased region" description="Basic and acidic residues" evidence="2">
    <location>
        <begin position="61"/>
        <end position="74"/>
    </location>
</feature>
<dbReference type="AlphaFoldDB" id="A0A087BCW4"/>
<organism evidence="4 5">
    <name type="scientific">Bifidobacterium magnum</name>
    <dbReference type="NCBI Taxonomy" id="1692"/>
    <lineage>
        <taxon>Bacteria</taxon>
        <taxon>Bacillati</taxon>
        <taxon>Actinomycetota</taxon>
        <taxon>Actinomycetes</taxon>
        <taxon>Bifidobacteriales</taxon>
        <taxon>Bifidobacteriaceae</taxon>
        <taxon>Bifidobacterium</taxon>
    </lineage>
</organism>
<dbReference type="PANTHER" id="PTHR19211">
    <property type="entry name" value="ATP-BINDING TRANSPORT PROTEIN-RELATED"/>
    <property type="match status" value="1"/>
</dbReference>
<dbReference type="EMBL" id="JGZB01000003">
    <property type="protein sequence ID" value="KFI68864.1"/>
    <property type="molecule type" value="Genomic_DNA"/>
</dbReference>
<accession>A0A087BCW4</accession>
<dbReference type="SMART" id="SM00382">
    <property type="entry name" value="AAA"/>
    <property type="match status" value="1"/>
</dbReference>
<feature type="region of interest" description="Disordered" evidence="2">
    <location>
        <begin position="58"/>
        <end position="104"/>
    </location>
</feature>
<dbReference type="eggNOG" id="COG0488">
    <property type="taxonomic scope" value="Bacteria"/>
</dbReference>
<dbReference type="PROSITE" id="PS00211">
    <property type="entry name" value="ABC_TRANSPORTER_1"/>
    <property type="match status" value="1"/>
</dbReference>
<evidence type="ECO:0000313" key="4">
    <source>
        <dbReference type="EMBL" id="KFI68864.1"/>
    </source>
</evidence>
<dbReference type="PANTHER" id="PTHR19211:SF14">
    <property type="entry name" value="ATP-BINDING CASSETTE SUB-FAMILY F MEMBER 1"/>
    <property type="match status" value="1"/>
</dbReference>
<dbReference type="GO" id="GO:0005524">
    <property type="term" value="F:ATP binding"/>
    <property type="evidence" value="ECO:0007669"/>
    <property type="project" value="UniProtKB-KW"/>
</dbReference>
<comment type="caution">
    <text evidence="4">The sequence shown here is derived from an EMBL/GenBank/DDBJ whole genome shotgun (WGS) entry which is preliminary data.</text>
</comment>
<keyword evidence="1" id="KW-0677">Repeat</keyword>
<evidence type="ECO:0000313" key="5">
    <source>
        <dbReference type="Proteomes" id="UP000029052"/>
    </source>
</evidence>
<dbReference type="InterPro" id="IPR050611">
    <property type="entry name" value="ABCF"/>
</dbReference>
<dbReference type="STRING" id="1692.BMAGN_0742"/>